<dbReference type="EMBL" id="JANPWB010000014">
    <property type="protein sequence ID" value="KAJ1101350.1"/>
    <property type="molecule type" value="Genomic_DNA"/>
</dbReference>
<gene>
    <name evidence="2" type="ORF">NDU88_006418</name>
</gene>
<evidence type="ECO:0000313" key="2">
    <source>
        <dbReference type="EMBL" id="KAJ1101350.1"/>
    </source>
</evidence>
<proteinExistence type="predicted"/>
<accession>A0AAV7MEX7</accession>
<name>A0AAV7MEX7_PLEWA</name>
<dbReference type="Proteomes" id="UP001066276">
    <property type="component" value="Chromosome 10"/>
</dbReference>
<feature type="compositionally biased region" description="Basic and acidic residues" evidence="1">
    <location>
        <begin position="39"/>
        <end position="85"/>
    </location>
</feature>
<protein>
    <submittedName>
        <fullName evidence="2">Uncharacterized protein</fullName>
    </submittedName>
</protein>
<organism evidence="2 3">
    <name type="scientific">Pleurodeles waltl</name>
    <name type="common">Iberian ribbed newt</name>
    <dbReference type="NCBI Taxonomy" id="8319"/>
    <lineage>
        <taxon>Eukaryota</taxon>
        <taxon>Metazoa</taxon>
        <taxon>Chordata</taxon>
        <taxon>Craniata</taxon>
        <taxon>Vertebrata</taxon>
        <taxon>Euteleostomi</taxon>
        <taxon>Amphibia</taxon>
        <taxon>Batrachia</taxon>
        <taxon>Caudata</taxon>
        <taxon>Salamandroidea</taxon>
        <taxon>Salamandridae</taxon>
        <taxon>Pleurodelinae</taxon>
        <taxon>Pleurodeles</taxon>
    </lineage>
</organism>
<evidence type="ECO:0000256" key="1">
    <source>
        <dbReference type="SAM" id="MobiDB-lite"/>
    </source>
</evidence>
<reference evidence="2" key="1">
    <citation type="journal article" date="2022" name="bioRxiv">
        <title>Sequencing and chromosome-scale assembly of the giantPleurodeles waltlgenome.</title>
        <authorList>
            <person name="Brown T."/>
            <person name="Elewa A."/>
            <person name="Iarovenko S."/>
            <person name="Subramanian E."/>
            <person name="Araus A.J."/>
            <person name="Petzold A."/>
            <person name="Susuki M."/>
            <person name="Suzuki K.-i.T."/>
            <person name="Hayashi T."/>
            <person name="Toyoda A."/>
            <person name="Oliveira C."/>
            <person name="Osipova E."/>
            <person name="Leigh N.D."/>
            <person name="Simon A."/>
            <person name="Yun M.H."/>
        </authorList>
    </citation>
    <scope>NUCLEOTIDE SEQUENCE</scope>
    <source>
        <strain evidence="2">20211129_DDA</strain>
        <tissue evidence="2">Liver</tissue>
    </source>
</reference>
<dbReference type="AlphaFoldDB" id="A0AAV7MEX7"/>
<sequence>MYVALGDIQDGQTYSLFFYRTYQDPCIEPRMYGNNQTSAKEDPEEEKKGQTESNQDRREQRRWHAEGGEEGEAKDTRKEEQEEKN</sequence>
<keyword evidence="3" id="KW-1185">Reference proteome</keyword>
<comment type="caution">
    <text evidence="2">The sequence shown here is derived from an EMBL/GenBank/DDBJ whole genome shotgun (WGS) entry which is preliminary data.</text>
</comment>
<evidence type="ECO:0000313" key="3">
    <source>
        <dbReference type="Proteomes" id="UP001066276"/>
    </source>
</evidence>
<feature type="region of interest" description="Disordered" evidence="1">
    <location>
        <begin position="27"/>
        <end position="85"/>
    </location>
</feature>